<accession>A0A1C4ZAE6</accession>
<feature type="region of interest" description="Disordered" evidence="1">
    <location>
        <begin position="1"/>
        <end position="34"/>
    </location>
</feature>
<gene>
    <name evidence="2" type="ORF">GA0074696_4207</name>
</gene>
<dbReference type="AlphaFoldDB" id="A0A1C4ZAE6"/>
<protein>
    <submittedName>
        <fullName evidence="2">Uncharacterized protein</fullName>
    </submittedName>
</protein>
<dbReference type="EMBL" id="LT607410">
    <property type="protein sequence ID" value="SCF29906.1"/>
    <property type="molecule type" value="Genomic_DNA"/>
</dbReference>
<organism evidence="2 3">
    <name type="scientific">Micromonospora purpureochromogenes</name>
    <dbReference type="NCBI Taxonomy" id="47872"/>
    <lineage>
        <taxon>Bacteria</taxon>
        <taxon>Bacillati</taxon>
        <taxon>Actinomycetota</taxon>
        <taxon>Actinomycetes</taxon>
        <taxon>Micromonosporales</taxon>
        <taxon>Micromonosporaceae</taxon>
        <taxon>Micromonospora</taxon>
    </lineage>
</organism>
<evidence type="ECO:0000313" key="3">
    <source>
        <dbReference type="Proteomes" id="UP000198228"/>
    </source>
</evidence>
<dbReference type="Proteomes" id="UP000198228">
    <property type="component" value="Chromosome I"/>
</dbReference>
<sequence length="34" mass="3366">MSDEPNPTSGGREADPVGDSDGVSPGGTHGRVAR</sequence>
<reference evidence="2 3" key="1">
    <citation type="submission" date="2016-06" db="EMBL/GenBank/DDBJ databases">
        <authorList>
            <person name="Kjaerup R.B."/>
            <person name="Dalgaard T.S."/>
            <person name="Juul-Madsen H.R."/>
        </authorList>
    </citation>
    <scope>NUCLEOTIDE SEQUENCE [LARGE SCALE GENOMIC DNA]</scope>
    <source>
        <strain evidence="2 3">DSM 43821</strain>
    </source>
</reference>
<evidence type="ECO:0000256" key="1">
    <source>
        <dbReference type="SAM" id="MobiDB-lite"/>
    </source>
</evidence>
<evidence type="ECO:0000313" key="2">
    <source>
        <dbReference type="EMBL" id="SCF29906.1"/>
    </source>
</evidence>
<name>A0A1C4ZAE6_9ACTN</name>
<proteinExistence type="predicted"/>
<feature type="compositionally biased region" description="Gly residues" evidence="1">
    <location>
        <begin position="24"/>
        <end position="34"/>
    </location>
</feature>